<name>A0ACB6FD47_9PLEO</name>
<proteinExistence type="predicted"/>
<reference evidence="1 2" key="1">
    <citation type="journal article" date="2019" name="bioRxiv">
        <title>Genomics, evolutionary history and diagnostics of the Alternaria alternata species group including apple and Asian pear pathotypes.</title>
        <authorList>
            <person name="Armitage A.D."/>
            <person name="Cockerton H.M."/>
            <person name="Sreenivasaprasad S."/>
            <person name="Woodhall J.W."/>
            <person name="Lane C.R."/>
            <person name="Harrison R.J."/>
            <person name="Clarkson J.P."/>
        </authorList>
    </citation>
    <scope>NUCLEOTIDE SEQUENCE [LARGE SCALE GENOMIC DNA]</scope>
    <source>
        <strain evidence="1 2">FERA 650</strain>
    </source>
</reference>
<organism evidence="1 2">
    <name type="scientific">Alternaria gaisen</name>
    <dbReference type="NCBI Taxonomy" id="167740"/>
    <lineage>
        <taxon>Eukaryota</taxon>
        <taxon>Fungi</taxon>
        <taxon>Dikarya</taxon>
        <taxon>Ascomycota</taxon>
        <taxon>Pezizomycotina</taxon>
        <taxon>Dothideomycetes</taxon>
        <taxon>Pleosporomycetidae</taxon>
        <taxon>Pleosporales</taxon>
        <taxon>Pleosporineae</taxon>
        <taxon>Pleosporaceae</taxon>
        <taxon>Alternaria</taxon>
        <taxon>Alternaria sect. Alternaria</taxon>
    </lineage>
</organism>
<protein>
    <submittedName>
        <fullName evidence="1">Uncharacterized protein</fullName>
    </submittedName>
</protein>
<dbReference type="EMBL" id="PDWZ02000010">
    <property type="protein sequence ID" value="KAB2102248.1"/>
    <property type="molecule type" value="Genomic_DNA"/>
</dbReference>
<comment type="caution">
    <text evidence="1">The sequence shown here is derived from an EMBL/GenBank/DDBJ whole genome shotgun (WGS) entry which is preliminary data.</text>
</comment>
<sequence length="841" mass="96111">MTTNFRECAKRFAENSTLRETWGWHGKIIGIDYNSTTQISREGCIYLCGNGAHYYPWKDVSGVITTWILPIIGVLLQAPFESNATQRTLLAITRWVGSPIASISYVLWNIKVSAKAAMMVDMAVKYDETPHRKTDFGSMRDSMYLLLVMNQYTLKPTVMSKDLQKEAEGLLRITLFSKDLVLTDTDKTLRQMRRILAREVREMRRRGTVPVFISIMWFLFAFALSIQDAFGDLGNNSTAHDLALGCLLAWFPVLIMGSIVDRNPIAAEAIRKKLSTLVDHVRHALRDKQHRDEFIKTFRDQPDYHELKCRIESVADKGEYMEEFFVDFAGQARIRWHYGAAHAILSDIEDCYIESKGRNWLANEREARASLVLGPVNEEGLVWFDVREFWQVLSAIIIVAGSCGGAFILSYFTPTVGLGCRSGGYTIFFAVALGLLIVEMTVWMFLSPYEFDALCSPWLGRVGSRLHSHVTFNHWEDDAQASWGRLKRRASRMVDVMSSLLIRCIVSMVLVAPWVNRGATREKIQIALERKRASLREMSLKRRWELFFFRPVETFNTIWLIYIVMAQVFDQSNSLWVAWCWISGTVLTATVMGLSMFYITVEWCQQSFLSTEDYEDAMKGLRMTRAYRSWTLFARRTSRVTMNQLEKLALAIGLIKKRKKTLMWTRHHKWNPLVPRRTSSSGRDHFRGAPSIELTPYDNDRVLDVVFETPAMAHSLFPPAITPRRTRNESDASLDPLDLPGRPRTSGDSSTPLIQRPSQVYQQNEADGHMIGEERRSSETLLLETGLVRSNAQTGSHIQDAVQNRQGYHRAHSDQGSALQSRDTEHAGLGISSSSQDHNYR</sequence>
<gene>
    <name evidence="1" type="ORF">AG0111_0g10019</name>
</gene>
<evidence type="ECO:0000313" key="2">
    <source>
        <dbReference type="Proteomes" id="UP000293547"/>
    </source>
</evidence>
<evidence type="ECO:0000313" key="1">
    <source>
        <dbReference type="EMBL" id="KAB2102248.1"/>
    </source>
</evidence>
<keyword evidence="2" id="KW-1185">Reference proteome</keyword>
<dbReference type="Proteomes" id="UP000293547">
    <property type="component" value="Unassembled WGS sequence"/>
</dbReference>
<accession>A0ACB6FD47</accession>